<reference evidence="3 4" key="1">
    <citation type="journal article" date="2015" name="Nature">
        <title>rRNA introns, odd ribosomes, and small enigmatic genomes across a large radiation of phyla.</title>
        <authorList>
            <person name="Brown C.T."/>
            <person name="Hug L.A."/>
            <person name="Thomas B.C."/>
            <person name="Sharon I."/>
            <person name="Castelle C.J."/>
            <person name="Singh A."/>
            <person name="Wilkins M.J."/>
            <person name="Williams K.H."/>
            <person name="Banfield J.F."/>
        </authorList>
    </citation>
    <scope>NUCLEOTIDE SEQUENCE [LARGE SCALE GENOMIC DNA]</scope>
</reference>
<dbReference type="PROSITE" id="PS50164">
    <property type="entry name" value="GIY_YIG"/>
    <property type="match status" value="1"/>
</dbReference>
<dbReference type="AlphaFoldDB" id="A0A0G1RUE5"/>
<dbReference type="InterPro" id="IPR050190">
    <property type="entry name" value="UPF0213_domain"/>
</dbReference>
<accession>A0A0G1RUE5</accession>
<evidence type="ECO:0000313" key="4">
    <source>
        <dbReference type="Proteomes" id="UP000033860"/>
    </source>
</evidence>
<feature type="domain" description="GIY-YIG" evidence="2">
    <location>
        <begin position="8"/>
        <end position="85"/>
    </location>
</feature>
<evidence type="ECO:0000256" key="1">
    <source>
        <dbReference type="ARBA" id="ARBA00007435"/>
    </source>
</evidence>
<comment type="similarity">
    <text evidence="1">Belongs to the UPF0213 family.</text>
</comment>
<organism evidence="3 4">
    <name type="scientific">Candidatus Beckwithbacteria bacterium GW2011_GWB1_47_15</name>
    <dbReference type="NCBI Taxonomy" id="1618371"/>
    <lineage>
        <taxon>Bacteria</taxon>
        <taxon>Candidatus Beckwithiibacteriota</taxon>
    </lineage>
</organism>
<dbReference type="PANTHER" id="PTHR34477">
    <property type="entry name" value="UPF0213 PROTEIN YHBQ"/>
    <property type="match status" value="1"/>
</dbReference>
<dbReference type="SUPFAM" id="SSF82771">
    <property type="entry name" value="GIY-YIG endonuclease"/>
    <property type="match status" value="1"/>
</dbReference>
<dbReference type="Gene3D" id="3.40.1440.10">
    <property type="entry name" value="GIY-YIG endonuclease"/>
    <property type="match status" value="1"/>
</dbReference>
<dbReference type="Proteomes" id="UP000033860">
    <property type="component" value="Unassembled WGS sequence"/>
</dbReference>
<dbReference type="Pfam" id="PF01541">
    <property type="entry name" value="GIY-YIG"/>
    <property type="match status" value="1"/>
</dbReference>
<gene>
    <name evidence="3" type="ORF">UX85_C0007G0044</name>
</gene>
<comment type="caution">
    <text evidence="3">The sequence shown here is derived from an EMBL/GenBank/DDBJ whole genome shotgun (WGS) entry which is preliminary data.</text>
</comment>
<protein>
    <recommendedName>
        <fullName evidence="2">GIY-YIG domain-containing protein</fullName>
    </recommendedName>
</protein>
<evidence type="ECO:0000259" key="2">
    <source>
        <dbReference type="PROSITE" id="PS50164"/>
    </source>
</evidence>
<dbReference type="InterPro" id="IPR000305">
    <property type="entry name" value="GIY-YIG_endonuc"/>
</dbReference>
<dbReference type="CDD" id="cd10449">
    <property type="entry name" value="GIY-YIG_SLX1_like"/>
    <property type="match status" value="1"/>
</dbReference>
<dbReference type="InterPro" id="IPR035901">
    <property type="entry name" value="GIY-YIG_endonuc_sf"/>
</dbReference>
<sequence>MARLTKTAMHYVYILFSKKDRKLYTGYTPDLKARLKKHNNGYVKATKHRLPLELIYYEAYKNRADAKGREVYLKGGKGRAELKIQLRRVFKEIMYLNR</sequence>
<proteinExistence type="inferred from homology"/>
<name>A0A0G1RUE5_9BACT</name>
<evidence type="ECO:0000313" key="3">
    <source>
        <dbReference type="EMBL" id="KKU60757.1"/>
    </source>
</evidence>
<dbReference type="PANTHER" id="PTHR34477:SF1">
    <property type="entry name" value="UPF0213 PROTEIN YHBQ"/>
    <property type="match status" value="1"/>
</dbReference>
<dbReference type="EMBL" id="LCNT01000007">
    <property type="protein sequence ID" value="KKU60757.1"/>
    <property type="molecule type" value="Genomic_DNA"/>
</dbReference>